<feature type="transmembrane region" description="Helical" evidence="6">
    <location>
        <begin position="151"/>
        <end position="169"/>
    </location>
</feature>
<feature type="transmembrane region" description="Helical" evidence="6">
    <location>
        <begin position="329"/>
        <end position="352"/>
    </location>
</feature>
<feature type="transmembrane region" description="Helical" evidence="6">
    <location>
        <begin position="394"/>
        <end position="420"/>
    </location>
</feature>
<evidence type="ECO:0000313" key="7">
    <source>
        <dbReference type="EMBL" id="KAK9862902.1"/>
    </source>
</evidence>
<feature type="transmembrane region" description="Helical" evidence="6">
    <location>
        <begin position="53"/>
        <end position="76"/>
    </location>
</feature>
<gene>
    <name evidence="7" type="ORF">WJX84_012399</name>
</gene>
<feature type="transmembrane region" description="Helical" evidence="6">
    <location>
        <begin position="181"/>
        <end position="207"/>
    </location>
</feature>
<feature type="compositionally biased region" description="Basic residues" evidence="5">
    <location>
        <begin position="1"/>
        <end position="11"/>
    </location>
</feature>
<organism evidence="7 8">
    <name type="scientific">Apatococcus fuscideae</name>
    <dbReference type="NCBI Taxonomy" id="2026836"/>
    <lineage>
        <taxon>Eukaryota</taxon>
        <taxon>Viridiplantae</taxon>
        <taxon>Chlorophyta</taxon>
        <taxon>core chlorophytes</taxon>
        <taxon>Trebouxiophyceae</taxon>
        <taxon>Chlorellales</taxon>
        <taxon>Chlorellaceae</taxon>
        <taxon>Apatococcus</taxon>
    </lineage>
</organism>
<keyword evidence="2 6" id="KW-0812">Transmembrane</keyword>
<keyword evidence="8" id="KW-1185">Reference proteome</keyword>
<evidence type="ECO:0000256" key="3">
    <source>
        <dbReference type="ARBA" id="ARBA00022989"/>
    </source>
</evidence>
<dbReference type="Proteomes" id="UP001485043">
    <property type="component" value="Unassembled WGS sequence"/>
</dbReference>
<dbReference type="AlphaFoldDB" id="A0AAW1SZL4"/>
<evidence type="ECO:0000313" key="8">
    <source>
        <dbReference type="Proteomes" id="UP001485043"/>
    </source>
</evidence>
<evidence type="ECO:0000256" key="2">
    <source>
        <dbReference type="ARBA" id="ARBA00022692"/>
    </source>
</evidence>
<dbReference type="InterPro" id="IPR024371">
    <property type="entry name" value="AcetylCoA_trans_1-like"/>
</dbReference>
<feature type="transmembrane region" description="Helical" evidence="6">
    <location>
        <begin position="120"/>
        <end position="139"/>
    </location>
</feature>
<reference evidence="7 8" key="1">
    <citation type="journal article" date="2024" name="Nat. Commun.">
        <title>Phylogenomics reveals the evolutionary origins of lichenization in chlorophyte algae.</title>
        <authorList>
            <person name="Puginier C."/>
            <person name="Libourel C."/>
            <person name="Otte J."/>
            <person name="Skaloud P."/>
            <person name="Haon M."/>
            <person name="Grisel S."/>
            <person name="Petersen M."/>
            <person name="Berrin J.G."/>
            <person name="Delaux P.M."/>
            <person name="Dal Grande F."/>
            <person name="Keller J."/>
        </authorList>
    </citation>
    <scope>NUCLEOTIDE SEQUENCE [LARGE SCALE GENOMIC DNA]</scope>
    <source>
        <strain evidence="7 8">SAG 2523</strain>
    </source>
</reference>
<evidence type="ECO:0000256" key="4">
    <source>
        <dbReference type="ARBA" id="ARBA00023136"/>
    </source>
</evidence>
<dbReference type="GO" id="GO:0035348">
    <property type="term" value="P:acetyl-CoA transmembrane transport"/>
    <property type="evidence" value="ECO:0007669"/>
    <property type="project" value="InterPro"/>
</dbReference>
<dbReference type="GO" id="GO:0008521">
    <property type="term" value="F:acetyl-CoA transmembrane transporter activity"/>
    <property type="evidence" value="ECO:0007669"/>
    <property type="project" value="InterPro"/>
</dbReference>
<dbReference type="EMBL" id="JALJOV010000541">
    <property type="protein sequence ID" value="KAK9862902.1"/>
    <property type="molecule type" value="Genomic_DNA"/>
</dbReference>
<name>A0AAW1SZL4_9CHLO</name>
<keyword evidence="4 6" id="KW-0472">Membrane</keyword>
<dbReference type="SUPFAM" id="SSF103473">
    <property type="entry name" value="MFS general substrate transporter"/>
    <property type="match status" value="1"/>
</dbReference>
<evidence type="ECO:0008006" key="9">
    <source>
        <dbReference type="Google" id="ProtNLM"/>
    </source>
</evidence>
<dbReference type="Pfam" id="PF13000">
    <property type="entry name" value="Acatn"/>
    <property type="match status" value="2"/>
</dbReference>
<feature type="transmembrane region" description="Helical" evidence="6">
    <location>
        <begin position="227"/>
        <end position="251"/>
    </location>
</feature>
<evidence type="ECO:0000256" key="5">
    <source>
        <dbReference type="SAM" id="MobiDB-lite"/>
    </source>
</evidence>
<evidence type="ECO:0000256" key="6">
    <source>
        <dbReference type="SAM" id="Phobius"/>
    </source>
</evidence>
<feature type="region of interest" description="Disordered" evidence="5">
    <location>
        <begin position="1"/>
        <end position="26"/>
    </location>
</feature>
<proteinExistence type="predicted"/>
<dbReference type="PANTHER" id="PTHR12778">
    <property type="entry name" value="SOLUTE CARRIER FAMILY 33 ACETYL-COA TRANSPORTER -RELATED"/>
    <property type="match status" value="1"/>
</dbReference>
<dbReference type="GO" id="GO:0016020">
    <property type="term" value="C:membrane"/>
    <property type="evidence" value="ECO:0007669"/>
    <property type="project" value="UniProtKB-SubCell"/>
</dbReference>
<feature type="transmembrane region" description="Helical" evidence="6">
    <location>
        <begin position="432"/>
        <end position="453"/>
    </location>
</feature>
<keyword evidence="3 6" id="KW-1133">Transmembrane helix</keyword>
<comment type="subcellular location">
    <subcellularLocation>
        <location evidence="1">Membrane</location>
        <topology evidence="1">Multi-pass membrane protein</topology>
    </subcellularLocation>
</comment>
<comment type="caution">
    <text evidence="7">The sequence shown here is derived from an EMBL/GenBank/DDBJ whole genome shotgun (WGS) entry which is preliminary data.</text>
</comment>
<dbReference type="InterPro" id="IPR036259">
    <property type="entry name" value="MFS_trans_sf"/>
</dbReference>
<evidence type="ECO:0000256" key="1">
    <source>
        <dbReference type="ARBA" id="ARBA00004141"/>
    </source>
</evidence>
<feature type="transmembrane region" description="Helical" evidence="6">
    <location>
        <begin position="96"/>
        <end position="113"/>
    </location>
</feature>
<protein>
    <recommendedName>
        <fullName evidence="9">Acetyl-coenzyme A transporter 1</fullName>
    </recommendedName>
</protein>
<feature type="transmembrane region" description="Helical" evidence="6">
    <location>
        <begin position="364"/>
        <end position="382"/>
    </location>
</feature>
<accession>A0AAW1SZL4</accession>
<dbReference type="InterPro" id="IPR004752">
    <property type="entry name" value="AmpG_permease/AT-1"/>
</dbReference>
<dbReference type="PANTHER" id="PTHR12778:SF9">
    <property type="entry name" value="ACETYL-COENZYME A TRANSPORTER 1"/>
    <property type="match status" value="1"/>
</dbReference>
<sequence length="463" mass="50405">MAPRSGKRRNRSGLSFGNDPLEEGLPESAVDVPRSLTASPQGTLLKTEGWNMLLLSTLYLMQGVPLGLTMGSMPFLLQSKASYTQIGIFSVASYPYSFKLFWSPIVDSIYSLAFGRRKSWVVPIQLVSAAMLVLCAGWAQERLAEADVGAITGLFFVLVLLAATQDIAVDGWALTLLSRQHIGYASTCQTCGMNLGYFTSFTVFLALNDVDFCNKYLRSGGDQPQGILPLGTYLRFWGWFYAVLTVLIAAFKSEVNFRSTDDDTAIPEPGDYDKVLSVREAYLQLWRVMKLPAVRRLSVILLTFRLGMLPAEQAAPLKLLEKGVSKEALAGLVLLEFPCEVIGAILAGRWAAAASPLRPWLIGYRLRLAMAVAVTCLVYAFPNNAASLSQHPGSFLLLAVAGLLTSFTSTVMFTAVGSFYNKISDPDMGGAYLTLLNTIANMGITLPKLAIFASMDLMTPAVY</sequence>